<dbReference type="InterPro" id="IPR001611">
    <property type="entry name" value="Leu-rich_rpt"/>
</dbReference>
<gene>
    <name evidence="8" type="ORF">K7X08_020469</name>
</gene>
<evidence type="ECO:0000313" key="9">
    <source>
        <dbReference type="Proteomes" id="UP001152561"/>
    </source>
</evidence>
<feature type="signal peptide" evidence="7">
    <location>
        <begin position="1"/>
        <end position="18"/>
    </location>
</feature>
<keyword evidence="5" id="KW-0472">Membrane</keyword>
<keyword evidence="9" id="KW-1185">Reference proteome</keyword>
<dbReference type="InterPro" id="IPR032675">
    <property type="entry name" value="LRR_dom_sf"/>
</dbReference>
<accession>A0A9Q1M9S9</accession>
<dbReference type="Gene3D" id="3.80.10.10">
    <property type="entry name" value="Ribonuclease Inhibitor"/>
    <property type="match status" value="1"/>
</dbReference>
<organism evidence="8 9">
    <name type="scientific">Anisodus acutangulus</name>
    <dbReference type="NCBI Taxonomy" id="402998"/>
    <lineage>
        <taxon>Eukaryota</taxon>
        <taxon>Viridiplantae</taxon>
        <taxon>Streptophyta</taxon>
        <taxon>Embryophyta</taxon>
        <taxon>Tracheophyta</taxon>
        <taxon>Spermatophyta</taxon>
        <taxon>Magnoliopsida</taxon>
        <taxon>eudicotyledons</taxon>
        <taxon>Gunneridae</taxon>
        <taxon>Pentapetalae</taxon>
        <taxon>asterids</taxon>
        <taxon>lamiids</taxon>
        <taxon>Solanales</taxon>
        <taxon>Solanaceae</taxon>
        <taxon>Solanoideae</taxon>
        <taxon>Hyoscyameae</taxon>
        <taxon>Anisodus</taxon>
    </lineage>
</organism>
<comment type="caution">
    <text evidence="8">The sequence shown here is derived from an EMBL/GenBank/DDBJ whole genome shotgun (WGS) entry which is preliminary data.</text>
</comment>
<dbReference type="GO" id="GO:0016020">
    <property type="term" value="C:membrane"/>
    <property type="evidence" value="ECO:0007669"/>
    <property type="project" value="UniProtKB-SubCell"/>
</dbReference>
<dbReference type="FunFam" id="3.80.10.10:FF:000041">
    <property type="entry name" value="LRR receptor-like serine/threonine-protein kinase ERECTA"/>
    <property type="match status" value="1"/>
</dbReference>
<dbReference type="Pfam" id="PF06521">
    <property type="entry name" value="PAR1"/>
    <property type="match status" value="1"/>
</dbReference>
<evidence type="ECO:0000256" key="3">
    <source>
        <dbReference type="ARBA" id="ARBA00022729"/>
    </source>
</evidence>
<evidence type="ECO:0000313" key="8">
    <source>
        <dbReference type="EMBL" id="KAJ8553076.1"/>
    </source>
</evidence>
<name>A0A9Q1M9S9_9SOLA</name>
<feature type="chain" id="PRO_5040481169" evidence="7">
    <location>
        <begin position="19"/>
        <end position="364"/>
    </location>
</feature>
<comment type="subcellular location">
    <subcellularLocation>
        <location evidence="1">Membrane</location>
    </subcellularLocation>
</comment>
<evidence type="ECO:0000256" key="2">
    <source>
        <dbReference type="ARBA" id="ARBA00022614"/>
    </source>
</evidence>
<protein>
    <submittedName>
        <fullName evidence="8">Uncharacterized protein</fullName>
    </submittedName>
</protein>
<evidence type="ECO:0000256" key="4">
    <source>
        <dbReference type="ARBA" id="ARBA00022737"/>
    </source>
</evidence>
<evidence type="ECO:0000256" key="5">
    <source>
        <dbReference type="ARBA" id="ARBA00023136"/>
    </source>
</evidence>
<reference evidence="9" key="1">
    <citation type="journal article" date="2023" name="Proc. Natl. Acad. Sci. U.S.A.">
        <title>Genomic and structural basis for evolution of tropane alkaloid biosynthesis.</title>
        <authorList>
            <person name="Wanga Y.-J."/>
            <person name="Taina T."/>
            <person name="Yua J.-Y."/>
            <person name="Lia J."/>
            <person name="Xua B."/>
            <person name="Chenc J."/>
            <person name="D'Auriad J.C."/>
            <person name="Huanga J.-P."/>
            <person name="Huanga S.-X."/>
        </authorList>
    </citation>
    <scope>NUCLEOTIDE SEQUENCE [LARGE SCALE GENOMIC DNA]</scope>
    <source>
        <strain evidence="9">cv. KIB-2019</strain>
    </source>
</reference>
<sequence>MELIIFLVFSLFIHRALGNNGEIVCEELSVGMCAYSVASSGKRCSLETYESSEGTIGYQCKTSEVVVANIGIANLVESDECISACGADRNSVGISSDSLLESTFTSKLCSQQCYQKCSNIVDLYYNLALGEGVYLPAFCKGRKLNGRREMSQIQSSGVAWAPSAASDGYGRQLSEGPAASAALTFDDSEAAAPCHNIFHGGFPEELAHLQRLKVINVGSNNFTGAIPSFLSLLPNLRFLSLLSNQFSGKIPSSLSNLTKLEVLILESNFLEGEIPREISDLCYLTELGLQFNQLTGSIPPSIFNITTMQSIALTDNNLTESFKSCHYRSMNYWNCTKGASQLNRSYRTISCSFGFGRRDTSGAR</sequence>
<evidence type="ECO:0000256" key="7">
    <source>
        <dbReference type="SAM" id="SignalP"/>
    </source>
</evidence>
<dbReference type="Pfam" id="PF00560">
    <property type="entry name" value="LRR_1"/>
    <property type="match status" value="4"/>
</dbReference>
<evidence type="ECO:0000256" key="1">
    <source>
        <dbReference type="ARBA" id="ARBA00004370"/>
    </source>
</evidence>
<dbReference type="OrthoDB" id="772928at2759"/>
<keyword evidence="6" id="KW-0325">Glycoprotein</keyword>
<proteinExistence type="predicted"/>
<evidence type="ECO:0000256" key="6">
    <source>
        <dbReference type="ARBA" id="ARBA00023180"/>
    </source>
</evidence>
<keyword evidence="4" id="KW-0677">Repeat</keyword>
<dbReference type="InterPro" id="IPR009489">
    <property type="entry name" value="PAR1"/>
</dbReference>
<dbReference type="Proteomes" id="UP001152561">
    <property type="component" value="Unassembled WGS sequence"/>
</dbReference>
<dbReference type="EMBL" id="JAJAGQ010000009">
    <property type="protein sequence ID" value="KAJ8553076.1"/>
    <property type="molecule type" value="Genomic_DNA"/>
</dbReference>
<keyword evidence="3 7" id="KW-0732">Signal</keyword>
<dbReference type="AlphaFoldDB" id="A0A9Q1M9S9"/>
<dbReference type="PANTHER" id="PTHR33649:SF17">
    <property type="entry name" value="NTEIG-E80 PROTEIN"/>
    <property type="match status" value="1"/>
</dbReference>
<keyword evidence="2" id="KW-0433">Leucine-rich repeat</keyword>
<dbReference type="PANTHER" id="PTHR33649">
    <property type="entry name" value="PAR1 PROTEIN"/>
    <property type="match status" value="1"/>
</dbReference>
<dbReference type="SUPFAM" id="SSF52058">
    <property type="entry name" value="L domain-like"/>
    <property type="match status" value="1"/>
</dbReference>